<dbReference type="EMBL" id="CP042806">
    <property type="protein sequence ID" value="QEE29664.1"/>
    <property type="molecule type" value="Genomic_DNA"/>
</dbReference>
<evidence type="ECO:0000259" key="1">
    <source>
        <dbReference type="PROSITE" id="PS51782"/>
    </source>
</evidence>
<dbReference type="CDD" id="cd00118">
    <property type="entry name" value="LysM"/>
    <property type="match status" value="1"/>
</dbReference>
<dbReference type="AlphaFoldDB" id="A0A5B9EDE3"/>
<feature type="domain" description="LysM" evidence="1">
    <location>
        <begin position="210"/>
        <end position="257"/>
    </location>
</feature>
<dbReference type="PROSITE" id="PS51782">
    <property type="entry name" value="LYSM"/>
    <property type="match status" value="1"/>
</dbReference>
<name>A0A5B9EDE3_9BACT</name>
<dbReference type="Pfam" id="PF19266">
    <property type="entry name" value="CIS_tube"/>
    <property type="match status" value="1"/>
</dbReference>
<evidence type="ECO:0000313" key="3">
    <source>
        <dbReference type="Proteomes" id="UP000321820"/>
    </source>
</evidence>
<accession>A0A5B9EDE3</accession>
<dbReference type="InterPro" id="IPR045361">
    <property type="entry name" value="CIS_tube_prot_N"/>
</dbReference>
<keyword evidence="3" id="KW-1185">Reference proteome</keyword>
<gene>
    <name evidence="2" type="ORF">FTW19_17730</name>
</gene>
<dbReference type="Proteomes" id="UP000321820">
    <property type="component" value="Chromosome"/>
</dbReference>
<dbReference type="Gene3D" id="3.10.350.10">
    <property type="entry name" value="LysM domain"/>
    <property type="match status" value="1"/>
</dbReference>
<reference evidence="2 3" key="1">
    <citation type="submission" date="2019-08" db="EMBL/GenBank/DDBJ databases">
        <title>Complete genome sequence of Terriglobus albidus strain ORNL.</title>
        <authorList>
            <person name="Podar M."/>
        </authorList>
    </citation>
    <scope>NUCLEOTIDE SEQUENCE [LARGE SCALE GENOMIC DNA]</scope>
    <source>
        <strain evidence="2 3">ORNL</strain>
    </source>
</reference>
<dbReference type="RefSeq" id="WP_147648870.1">
    <property type="nucleotide sequence ID" value="NZ_CP042806.1"/>
</dbReference>
<dbReference type="KEGG" id="talb:FTW19_17730"/>
<dbReference type="SUPFAM" id="SSF54106">
    <property type="entry name" value="LysM domain"/>
    <property type="match status" value="1"/>
</dbReference>
<dbReference type="InterPro" id="IPR018392">
    <property type="entry name" value="LysM"/>
</dbReference>
<sequence>MGIGNPVTGYIDQSINSDLGDKPTAISKMTIVVEKKGDTGSPRFIKDNKGFQVMFNPASLAHTMAAKWVNGTVPPPSLNAKFALNQFQHWLLDTLTFDLLFDTTEPVTGDDSVSADKLPEDVRKYTSRVINLVRMDVDLHRPPLCQLTWGEGYPNGKVLFVGHASKITQTLSYFSSNGKPLRATLRCEFTQWIPPTPDGSTEAHSADVNKVYVVNPGDTLASIARETLHDDALWRPIAVANHITDPLDLRPGRVLMIPTVDR</sequence>
<organism evidence="2 3">
    <name type="scientific">Terriglobus albidus</name>
    <dbReference type="NCBI Taxonomy" id="1592106"/>
    <lineage>
        <taxon>Bacteria</taxon>
        <taxon>Pseudomonadati</taxon>
        <taxon>Acidobacteriota</taxon>
        <taxon>Terriglobia</taxon>
        <taxon>Terriglobales</taxon>
        <taxon>Acidobacteriaceae</taxon>
        <taxon>Terriglobus</taxon>
    </lineage>
</organism>
<proteinExistence type="predicted"/>
<protein>
    <submittedName>
        <fullName evidence="2">LysM peptidoglycan-binding domain-containing protein</fullName>
    </submittedName>
</protein>
<evidence type="ECO:0000313" key="2">
    <source>
        <dbReference type="EMBL" id="QEE29664.1"/>
    </source>
</evidence>
<dbReference type="OrthoDB" id="9815939at2"/>
<dbReference type="Pfam" id="PF01476">
    <property type="entry name" value="LysM"/>
    <property type="match status" value="1"/>
</dbReference>
<dbReference type="InterPro" id="IPR036779">
    <property type="entry name" value="LysM_dom_sf"/>
</dbReference>